<evidence type="ECO:0000313" key="3">
    <source>
        <dbReference type="Proteomes" id="UP000636800"/>
    </source>
</evidence>
<evidence type="ECO:0000313" key="1">
    <source>
        <dbReference type="EMBL" id="KAG0446537.1"/>
    </source>
</evidence>
<dbReference type="AlphaFoldDB" id="A0A835P788"/>
<dbReference type="EMBL" id="JADCNL010000568">
    <property type="protein sequence ID" value="KAG0446558.1"/>
    <property type="molecule type" value="Genomic_DNA"/>
</dbReference>
<dbReference type="Proteomes" id="UP000639772">
    <property type="component" value="Unassembled WGS sequence"/>
</dbReference>
<reference evidence="3 4" key="1">
    <citation type="journal article" date="2020" name="Nat. Food">
        <title>A phased Vanilla planifolia genome enables genetic improvement of flavour and production.</title>
        <authorList>
            <person name="Hasing T."/>
            <person name="Tang H."/>
            <person name="Brym M."/>
            <person name="Khazi F."/>
            <person name="Huang T."/>
            <person name="Chambers A.H."/>
        </authorList>
    </citation>
    <scope>NUCLEOTIDE SEQUENCE [LARGE SCALE GENOMIC DNA]</scope>
    <source>
        <tissue evidence="1">Leaf</tissue>
    </source>
</reference>
<protein>
    <submittedName>
        <fullName evidence="1">Uncharacterized protein</fullName>
    </submittedName>
</protein>
<evidence type="ECO:0000313" key="2">
    <source>
        <dbReference type="EMBL" id="KAG0446558.1"/>
    </source>
</evidence>
<gene>
    <name evidence="2" type="ORF">HPP92_028782</name>
    <name evidence="1" type="ORF">HPP92_028793</name>
</gene>
<name>A0A835P788_VANPL</name>
<sequence>MMGFDMGSVLESGSFELILQKKFSFVMAAGFTLEVATLEDAEGAVSAEGLLVAVQKSGLISEECGALSKAVVSVVDVPPE</sequence>
<evidence type="ECO:0000313" key="4">
    <source>
        <dbReference type="Proteomes" id="UP000639772"/>
    </source>
</evidence>
<keyword evidence="3" id="KW-1185">Reference proteome</keyword>
<comment type="caution">
    <text evidence="1">The sequence shown here is derived from an EMBL/GenBank/DDBJ whole genome shotgun (WGS) entry which is preliminary data.</text>
</comment>
<proteinExistence type="predicted"/>
<dbReference type="EMBL" id="JADCNM010000569">
    <property type="protein sequence ID" value="KAG0446537.1"/>
    <property type="molecule type" value="Genomic_DNA"/>
</dbReference>
<dbReference type="Proteomes" id="UP000636800">
    <property type="component" value="Unassembled WGS sequence"/>
</dbReference>
<organism evidence="1 4">
    <name type="scientific">Vanilla planifolia</name>
    <name type="common">Vanilla</name>
    <dbReference type="NCBI Taxonomy" id="51239"/>
    <lineage>
        <taxon>Eukaryota</taxon>
        <taxon>Viridiplantae</taxon>
        <taxon>Streptophyta</taxon>
        <taxon>Embryophyta</taxon>
        <taxon>Tracheophyta</taxon>
        <taxon>Spermatophyta</taxon>
        <taxon>Magnoliopsida</taxon>
        <taxon>Liliopsida</taxon>
        <taxon>Asparagales</taxon>
        <taxon>Orchidaceae</taxon>
        <taxon>Vanilloideae</taxon>
        <taxon>Vanilleae</taxon>
        <taxon>Vanilla</taxon>
    </lineage>
</organism>
<accession>A0A835P788</accession>